<protein>
    <recommendedName>
        <fullName evidence="4">Reverse transcriptase domain-containing protein</fullName>
    </recommendedName>
</protein>
<feature type="region of interest" description="Disordered" evidence="1">
    <location>
        <begin position="56"/>
        <end position="116"/>
    </location>
</feature>
<name>A0ABQ5FYR1_9ASTR</name>
<organism evidence="2 3">
    <name type="scientific">Tanacetum coccineum</name>
    <dbReference type="NCBI Taxonomy" id="301880"/>
    <lineage>
        <taxon>Eukaryota</taxon>
        <taxon>Viridiplantae</taxon>
        <taxon>Streptophyta</taxon>
        <taxon>Embryophyta</taxon>
        <taxon>Tracheophyta</taxon>
        <taxon>Spermatophyta</taxon>
        <taxon>Magnoliopsida</taxon>
        <taxon>eudicotyledons</taxon>
        <taxon>Gunneridae</taxon>
        <taxon>Pentapetalae</taxon>
        <taxon>asterids</taxon>
        <taxon>campanulids</taxon>
        <taxon>Asterales</taxon>
        <taxon>Asteraceae</taxon>
        <taxon>Asteroideae</taxon>
        <taxon>Anthemideae</taxon>
        <taxon>Anthemidinae</taxon>
        <taxon>Tanacetum</taxon>
    </lineage>
</organism>
<feature type="compositionally biased region" description="Gly residues" evidence="1">
    <location>
        <begin position="83"/>
        <end position="116"/>
    </location>
</feature>
<proteinExistence type="predicted"/>
<sequence length="186" mass="20043">MDQAYKIVASSQHGTVMSERISELERMPNTRLGATMTRKAVNGLIARRVAETLEARDAAENLEPLVEGGGEQEDENGDDYDGGNRGNGNGGNRNEGGNGNGNGEGNDNGNDNGNGNGNGGGNGFNFRVLCMLLERNDLTAYTRRFQELVLLCTRMVPDEEDKVERFIEGLPNNIQGNVIAATPTRL</sequence>
<gene>
    <name evidence="2" type="ORF">Tco_1019976</name>
</gene>
<evidence type="ECO:0000256" key="1">
    <source>
        <dbReference type="SAM" id="MobiDB-lite"/>
    </source>
</evidence>
<evidence type="ECO:0008006" key="4">
    <source>
        <dbReference type="Google" id="ProtNLM"/>
    </source>
</evidence>
<evidence type="ECO:0000313" key="3">
    <source>
        <dbReference type="Proteomes" id="UP001151760"/>
    </source>
</evidence>
<feature type="compositionally biased region" description="Acidic residues" evidence="1">
    <location>
        <begin position="70"/>
        <end position="81"/>
    </location>
</feature>
<evidence type="ECO:0000313" key="2">
    <source>
        <dbReference type="EMBL" id="GJT68496.1"/>
    </source>
</evidence>
<reference evidence="2" key="1">
    <citation type="journal article" date="2022" name="Int. J. Mol. Sci.">
        <title>Draft Genome of Tanacetum Coccineum: Genomic Comparison of Closely Related Tanacetum-Family Plants.</title>
        <authorList>
            <person name="Yamashiro T."/>
            <person name="Shiraishi A."/>
            <person name="Nakayama K."/>
            <person name="Satake H."/>
        </authorList>
    </citation>
    <scope>NUCLEOTIDE SEQUENCE</scope>
</reference>
<comment type="caution">
    <text evidence="2">The sequence shown here is derived from an EMBL/GenBank/DDBJ whole genome shotgun (WGS) entry which is preliminary data.</text>
</comment>
<reference evidence="2" key="2">
    <citation type="submission" date="2022-01" db="EMBL/GenBank/DDBJ databases">
        <authorList>
            <person name="Yamashiro T."/>
            <person name="Shiraishi A."/>
            <person name="Satake H."/>
            <person name="Nakayama K."/>
        </authorList>
    </citation>
    <scope>NUCLEOTIDE SEQUENCE</scope>
</reference>
<dbReference type="Proteomes" id="UP001151760">
    <property type="component" value="Unassembled WGS sequence"/>
</dbReference>
<dbReference type="EMBL" id="BQNB010017904">
    <property type="protein sequence ID" value="GJT68496.1"/>
    <property type="molecule type" value="Genomic_DNA"/>
</dbReference>
<accession>A0ABQ5FYR1</accession>
<keyword evidence="3" id="KW-1185">Reference proteome</keyword>